<feature type="non-terminal residue" evidence="11">
    <location>
        <position position="363"/>
    </location>
</feature>
<feature type="compositionally biased region" description="Basic and acidic residues" evidence="9">
    <location>
        <begin position="208"/>
        <end position="225"/>
    </location>
</feature>
<evidence type="ECO:0000313" key="11">
    <source>
        <dbReference type="EMBL" id="JAT51268.1"/>
    </source>
</evidence>
<organism evidence="11">
    <name type="scientific">Anthurium amnicola</name>
    <dbReference type="NCBI Taxonomy" id="1678845"/>
    <lineage>
        <taxon>Eukaryota</taxon>
        <taxon>Viridiplantae</taxon>
        <taxon>Streptophyta</taxon>
        <taxon>Embryophyta</taxon>
        <taxon>Tracheophyta</taxon>
        <taxon>Spermatophyta</taxon>
        <taxon>Magnoliopsida</taxon>
        <taxon>Liliopsida</taxon>
        <taxon>Araceae</taxon>
        <taxon>Pothoideae</taxon>
        <taxon>Potheae</taxon>
        <taxon>Anthurium</taxon>
    </lineage>
</organism>
<dbReference type="InterPro" id="IPR010369">
    <property type="entry name" value="SOK"/>
</dbReference>
<feature type="region of interest" description="Disordered" evidence="9">
    <location>
        <begin position="1"/>
        <end position="34"/>
    </location>
</feature>
<name>A0A1D1Y9I3_9ARAE</name>
<evidence type="ECO:0000256" key="6">
    <source>
        <dbReference type="ARBA" id="ARBA00023306"/>
    </source>
</evidence>
<proteinExistence type="inferred from homology"/>
<reference evidence="11" key="1">
    <citation type="submission" date="2015-07" db="EMBL/GenBank/DDBJ databases">
        <title>Transcriptome Assembly of Anthurium amnicola.</title>
        <authorList>
            <person name="Suzuki J."/>
        </authorList>
    </citation>
    <scope>NUCLEOTIDE SEQUENCE</scope>
</reference>
<evidence type="ECO:0000256" key="2">
    <source>
        <dbReference type="ARBA" id="ARBA00022473"/>
    </source>
</evidence>
<evidence type="ECO:0000256" key="1">
    <source>
        <dbReference type="ARBA" id="ARBA00004413"/>
    </source>
</evidence>
<dbReference type="PANTHER" id="PTHR31083:SF4">
    <property type="entry name" value="PROTEIN SOSEKI 4-RELATED"/>
    <property type="match status" value="1"/>
</dbReference>
<dbReference type="InterPro" id="IPR048351">
    <property type="entry name" value="SOK_DIX"/>
</dbReference>
<dbReference type="GO" id="GO:0090708">
    <property type="term" value="P:specification of plant organ axis polarity"/>
    <property type="evidence" value="ECO:0007669"/>
    <property type="project" value="UniProtKB-ARBA"/>
</dbReference>
<feature type="region of interest" description="Disordered" evidence="9">
    <location>
        <begin position="199"/>
        <end position="256"/>
    </location>
</feature>
<dbReference type="Pfam" id="PF06136">
    <property type="entry name" value="SOK"/>
    <property type="match status" value="1"/>
</dbReference>
<evidence type="ECO:0000259" key="10">
    <source>
        <dbReference type="Pfam" id="PF06136"/>
    </source>
</evidence>
<feature type="compositionally biased region" description="Basic and acidic residues" evidence="9">
    <location>
        <begin position="8"/>
        <end position="34"/>
    </location>
</feature>
<dbReference type="GO" id="GO:0051258">
    <property type="term" value="P:protein polymerization"/>
    <property type="evidence" value="ECO:0007669"/>
    <property type="project" value="UniProtKB-ARBA"/>
</dbReference>
<evidence type="ECO:0000256" key="5">
    <source>
        <dbReference type="ARBA" id="ARBA00023136"/>
    </source>
</evidence>
<dbReference type="GO" id="GO:0005886">
    <property type="term" value="C:plasma membrane"/>
    <property type="evidence" value="ECO:0007669"/>
    <property type="project" value="UniProtKB-SubCell"/>
</dbReference>
<evidence type="ECO:0000256" key="3">
    <source>
        <dbReference type="ARBA" id="ARBA00022475"/>
    </source>
</evidence>
<protein>
    <submittedName>
        <fullName evidence="11">Thiazole synthase</fullName>
    </submittedName>
</protein>
<dbReference type="PIRSF" id="PIRSF031043">
    <property type="entry name" value="UCP031043"/>
    <property type="match status" value="1"/>
</dbReference>
<feature type="domain" description="SOSEKI DIX-like" evidence="10">
    <location>
        <begin position="42"/>
        <end position="130"/>
    </location>
</feature>
<keyword evidence="2" id="KW-0217">Developmental protein</keyword>
<dbReference type="AlphaFoldDB" id="A0A1D1Y9I3"/>
<keyword evidence="3" id="KW-1003">Cell membrane</keyword>
<keyword evidence="5" id="KW-0472">Membrane</keyword>
<keyword evidence="4" id="KW-0132">Cell division</keyword>
<dbReference type="GO" id="GO:0051301">
    <property type="term" value="P:cell division"/>
    <property type="evidence" value="ECO:0007669"/>
    <property type="project" value="UniProtKB-KW"/>
</dbReference>
<evidence type="ECO:0000256" key="7">
    <source>
        <dbReference type="ARBA" id="ARBA00024211"/>
    </source>
</evidence>
<dbReference type="PANTHER" id="PTHR31083">
    <property type="entry name" value="UPSTREAM OF FLC PROTEIN (DUF966)"/>
    <property type="match status" value="1"/>
</dbReference>
<comment type="subcellular location">
    <subcellularLocation>
        <location evidence="1">Cell membrane</location>
        <topology evidence="1">Peripheral membrane protein</topology>
        <orientation evidence="1">Cytoplasmic side</orientation>
    </subcellularLocation>
</comment>
<evidence type="ECO:0000256" key="8">
    <source>
        <dbReference type="ARBA" id="ARBA00046534"/>
    </source>
</evidence>
<comment type="similarity">
    <text evidence="7">Belongs to the SOSEKI family.</text>
</comment>
<dbReference type="InterPro" id="IPR021182">
    <property type="entry name" value="SOK_magnoliopsida"/>
</dbReference>
<dbReference type="GO" id="GO:2000067">
    <property type="term" value="P:regulation of root morphogenesis"/>
    <property type="evidence" value="ECO:0007669"/>
    <property type="project" value="UniProtKB-ARBA"/>
</dbReference>
<evidence type="ECO:0000256" key="9">
    <source>
        <dbReference type="SAM" id="MobiDB-lite"/>
    </source>
</evidence>
<dbReference type="GO" id="GO:0051302">
    <property type="term" value="P:regulation of cell division"/>
    <property type="evidence" value="ECO:0007669"/>
    <property type="project" value="UniProtKB-ARBA"/>
</dbReference>
<gene>
    <name evidence="11" type="primary">thiG_0</name>
    <name evidence="11" type="ORF">g.41747</name>
</gene>
<keyword evidence="6" id="KW-0131">Cell cycle</keyword>
<dbReference type="EMBL" id="GDJX01016668">
    <property type="protein sequence ID" value="JAT51268.1"/>
    <property type="molecule type" value="Transcribed_RNA"/>
</dbReference>
<sequence>MAVTSRGRTLELPRQWKDRETSPERTKVWTEPKPKAPAERKVPVVYYLSRNGHLEHPHFMEVTISSGDGLYLRDVLSRLDYLRGKGMANMYSWSSKRSYKNGFVWHDLSEDDFIHPVHGHDYVLKGSELLQGVSSCSQEAICAASASSSSSSERSLHIPKSVHDDTDSAPVRRKKAPWHSFDLNEYKVYKSESTADAAVKAADASTQTDDRRQSRRGVITDDRCRGGTPQPEDEDPTTELARDEISPPPSSSSPETLETLIKADVRASAGGRVGGCAAQEPDQAAGAYPSGRGRASAVLMHLISCGSLSVKDHGFSVISQYRARLSRGCGPEAPDQGGKDTGCLVDRSSFPAVSFEDKEYFSG</sequence>
<comment type="subunit">
    <text evidence="8">Homodimer. Forms long polymer filaments with other SOKs proteins polymers (e.g. SOK1, SOK2, SOK3 and SOK4) crucial for polar localization and biological activity. Binds to ANGUSTIFOLIA (AN).</text>
</comment>
<feature type="region of interest" description="Disordered" evidence="9">
    <location>
        <begin position="152"/>
        <end position="173"/>
    </location>
</feature>
<accession>A0A1D1Y9I3</accession>
<evidence type="ECO:0000256" key="4">
    <source>
        <dbReference type="ARBA" id="ARBA00022618"/>
    </source>
</evidence>